<keyword evidence="2" id="KW-1003">Cell membrane</keyword>
<dbReference type="EMBL" id="CP049740">
    <property type="protein sequence ID" value="QII81145.1"/>
    <property type="molecule type" value="Genomic_DNA"/>
</dbReference>
<gene>
    <name evidence="10" type="ORF">G7057_00775</name>
</gene>
<keyword evidence="5 8" id="KW-1133">Transmembrane helix</keyword>
<dbReference type="GO" id="GO:0005886">
    <property type="term" value="C:plasma membrane"/>
    <property type="evidence" value="ECO:0007669"/>
    <property type="project" value="UniProtKB-SubCell"/>
</dbReference>
<dbReference type="AlphaFoldDB" id="A0A6G7K7B9"/>
<evidence type="ECO:0000256" key="6">
    <source>
        <dbReference type="ARBA" id="ARBA00023136"/>
    </source>
</evidence>
<keyword evidence="6 8" id="KW-0472">Membrane</keyword>
<feature type="domain" description="Threonine/Serine exporter ThrE" evidence="9">
    <location>
        <begin position="7"/>
        <end position="133"/>
    </location>
</feature>
<dbReference type="InterPro" id="IPR024528">
    <property type="entry name" value="ThrE_2"/>
</dbReference>
<protein>
    <submittedName>
        <fullName evidence="10">Threonine/serine exporter</fullName>
    </submittedName>
</protein>
<sequence>MMIVMQSLMAFISVYFFAILLEAPKRSLIYAALTGASAWFVYLLAGQFYEKVPSTLLAAVVVSFLSHYFARYLKTPATVYFLPGFIPLVPGEAVYRAVFSFINGDYPHAEMQLTEAVMVSGAIALAIFVVDAIFSLQARLIVISKVKRQNKL</sequence>
<dbReference type="Proteomes" id="UP000501451">
    <property type="component" value="Chromosome"/>
</dbReference>
<reference evidence="10 11" key="1">
    <citation type="journal article" date="2017" name="Int. J. Syst. Evol. Microbiol.">
        <title>Jeotgalibaca porci sp. nov. and Jeotgalibaca arthritidis sp. nov., isolated from pigs, and emended description of the genus Jeotgalibaca.</title>
        <authorList>
            <person name="Zamora L."/>
            <person name="Perez-Sancho M."/>
            <person name="Dominguez L."/>
            <person name="Fernandez-Garayzabal J.F."/>
            <person name="Vela A.I."/>
        </authorList>
    </citation>
    <scope>NUCLEOTIDE SEQUENCE [LARGE SCALE GENOMIC DNA]</scope>
    <source>
        <strain evidence="10 11">CECT 9157</strain>
    </source>
</reference>
<feature type="transmembrane region" description="Helical" evidence="8">
    <location>
        <begin position="55"/>
        <end position="73"/>
    </location>
</feature>
<feature type="transmembrane region" description="Helical" evidence="8">
    <location>
        <begin position="6"/>
        <end position="21"/>
    </location>
</feature>
<comment type="subcellular location">
    <subcellularLocation>
        <location evidence="1">Cell membrane</location>
        <topology evidence="1">Multi-pass membrane protein</topology>
    </subcellularLocation>
</comment>
<dbReference type="GO" id="GO:0015744">
    <property type="term" value="P:succinate transport"/>
    <property type="evidence" value="ECO:0007669"/>
    <property type="project" value="TreeGrafter"/>
</dbReference>
<evidence type="ECO:0000256" key="3">
    <source>
        <dbReference type="ARBA" id="ARBA00022519"/>
    </source>
</evidence>
<evidence type="ECO:0000313" key="10">
    <source>
        <dbReference type="EMBL" id="QII81145.1"/>
    </source>
</evidence>
<feature type="transmembrane region" description="Helical" evidence="8">
    <location>
        <begin position="28"/>
        <end position="49"/>
    </location>
</feature>
<accession>A0A6G7K7B9</accession>
<feature type="transmembrane region" description="Helical" evidence="8">
    <location>
        <begin position="122"/>
        <end position="142"/>
    </location>
</feature>
<evidence type="ECO:0000256" key="4">
    <source>
        <dbReference type="ARBA" id="ARBA00022692"/>
    </source>
</evidence>
<keyword evidence="3" id="KW-0997">Cell inner membrane</keyword>
<dbReference type="InterPro" id="IPR050539">
    <property type="entry name" value="ThrE_Dicarb/AminoAcid_Exp"/>
</dbReference>
<dbReference type="PANTHER" id="PTHR34390">
    <property type="entry name" value="UPF0442 PROTEIN YJJB-RELATED"/>
    <property type="match status" value="1"/>
</dbReference>
<organism evidence="10 11">
    <name type="scientific">Jeotgalibaca arthritidis</name>
    <dbReference type="NCBI Taxonomy" id="1868794"/>
    <lineage>
        <taxon>Bacteria</taxon>
        <taxon>Bacillati</taxon>
        <taxon>Bacillota</taxon>
        <taxon>Bacilli</taxon>
        <taxon>Lactobacillales</taxon>
        <taxon>Carnobacteriaceae</taxon>
        <taxon>Jeotgalibaca</taxon>
    </lineage>
</organism>
<evidence type="ECO:0000313" key="11">
    <source>
        <dbReference type="Proteomes" id="UP000501451"/>
    </source>
</evidence>
<name>A0A6G7K7B9_9LACT</name>
<dbReference type="Pfam" id="PF12821">
    <property type="entry name" value="ThrE_2"/>
    <property type="match status" value="1"/>
</dbReference>
<evidence type="ECO:0000256" key="2">
    <source>
        <dbReference type="ARBA" id="ARBA00022475"/>
    </source>
</evidence>
<dbReference type="KEGG" id="jar:G7057_00775"/>
<keyword evidence="4 8" id="KW-0812">Transmembrane</keyword>
<keyword evidence="11" id="KW-1185">Reference proteome</keyword>
<evidence type="ECO:0000256" key="1">
    <source>
        <dbReference type="ARBA" id="ARBA00004651"/>
    </source>
</evidence>
<feature type="transmembrane region" description="Helical" evidence="8">
    <location>
        <begin position="80"/>
        <end position="102"/>
    </location>
</feature>
<proteinExistence type="inferred from homology"/>
<evidence type="ECO:0000256" key="8">
    <source>
        <dbReference type="SAM" id="Phobius"/>
    </source>
</evidence>
<dbReference type="RefSeq" id="WP_166160588.1">
    <property type="nucleotide sequence ID" value="NZ_CP049740.1"/>
</dbReference>
<evidence type="ECO:0000259" key="9">
    <source>
        <dbReference type="Pfam" id="PF12821"/>
    </source>
</evidence>
<dbReference type="PANTHER" id="PTHR34390:SF1">
    <property type="entry name" value="SUCCINATE TRANSPORTER SUBUNIT YJJB-RELATED"/>
    <property type="match status" value="1"/>
</dbReference>
<evidence type="ECO:0000256" key="7">
    <source>
        <dbReference type="ARBA" id="ARBA00034125"/>
    </source>
</evidence>
<evidence type="ECO:0000256" key="5">
    <source>
        <dbReference type="ARBA" id="ARBA00022989"/>
    </source>
</evidence>
<comment type="similarity">
    <text evidence="7">Belongs to the ThrE exporter (TC 2.A.79) family.</text>
</comment>